<dbReference type="PROSITE" id="PS00041">
    <property type="entry name" value="HTH_ARAC_FAMILY_1"/>
    <property type="match status" value="1"/>
</dbReference>
<evidence type="ECO:0000259" key="4">
    <source>
        <dbReference type="PROSITE" id="PS01124"/>
    </source>
</evidence>
<dbReference type="InterPro" id="IPR003313">
    <property type="entry name" value="AraC-bd"/>
</dbReference>
<dbReference type="GO" id="GO:0043565">
    <property type="term" value="F:sequence-specific DNA binding"/>
    <property type="evidence" value="ECO:0007669"/>
    <property type="project" value="InterPro"/>
</dbReference>
<dbReference type="SUPFAM" id="SSF51215">
    <property type="entry name" value="Regulatory protein AraC"/>
    <property type="match status" value="1"/>
</dbReference>
<dbReference type="SUPFAM" id="SSF46689">
    <property type="entry name" value="Homeodomain-like"/>
    <property type="match status" value="1"/>
</dbReference>
<dbReference type="GO" id="GO:0003700">
    <property type="term" value="F:DNA-binding transcription factor activity"/>
    <property type="evidence" value="ECO:0007669"/>
    <property type="project" value="InterPro"/>
</dbReference>
<feature type="domain" description="HTH araC/xylS-type" evidence="4">
    <location>
        <begin position="185"/>
        <end position="283"/>
    </location>
</feature>
<keyword evidence="2" id="KW-0238">DNA-binding</keyword>
<evidence type="ECO:0000256" key="1">
    <source>
        <dbReference type="ARBA" id="ARBA00023015"/>
    </source>
</evidence>
<keyword evidence="3" id="KW-0804">Transcription</keyword>
<proteinExistence type="predicted"/>
<dbReference type="OrthoDB" id="9803764at2"/>
<evidence type="ECO:0000256" key="2">
    <source>
        <dbReference type="ARBA" id="ARBA00023125"/>
    </source>
</evidence>
<dbReference type="Pfam" id="PF02311">
    <property type="entry name" value="AraC_binding"/>
    <property type="match status" value="1"/>
</dbReference>
<dbReference type="Pfam" id="PF12833">
    <property type="entry name" value="HTH_18"/>
    <property type="match status" value="1"/>
</dbReference>
<evidence type="ECO:0000313" key="6">
    <source>
        <dbReference type="Proteomes" id="UP000076967"/>
    </source>
</evidence>
<accession>A0A168BZX1</accession>
<dbReference type="EMBL" id="LVJH01000074">
    <property type="protein sequence ID" value="OAB32925.1"/>
    <property type="molecule type" value="Genomic_DNA"/>
</dbReference>
<organism evidence="5 6">
    <name type="scientific">Paenibacillus glacialis</name>
    <dbReference type="NCBI Taxonomy" id="494026"/>
    <lineage>
        <taxon>Bacteria</taxon>
        <taxon>Bacillati</taxon>
        <taxon>Bacillota</taxon>
        <taxon>Bacilli</taxon>
        <taxon>Bacillales</taxon>
        <taxon>Paenibacillaceae</taxon>
        <taxon>Paenibacillus</taxon>
    </lineage>
</organism>
<dbReference type="STRING" id="494026.PGLA_25935"/>
<keyword evidence="1" id="KW-0805">Transcription regulation</keyword>
<dbReference type="RefSeq" id="WP_068538087.1">
    <property type="nucleotide sequence ID" value="NZ_LVJH01000074.1"/>
</dbReference>
<sequence length="286" mass="32901">MTKYMDYMISSHPIRVFNPMVDSSKKKIRSLTVVNAGHLPARTLQRIDADFKSWAFVMISGGAGYYQVDGGERQDVKEGSWFCLYPGAIFNYGPHKDGYWDEYYFTVEGVRVAEWLENWLLDPALIKQADMDEPLIQKMEWMFMLIDSGVPSNQDRASMMLESFLYELVAQADKSEAGNRGNQVLKVIDDISRSLHISQEPADMAARHHISVSTLRRIIHDYTGFPLNEFLHRLKVAEAKNILLNTELTVKEVSEALGYKDMFYFSRVFKRITGFSPRNFRGRVGQ</sequence>
<keyword evidence="6" id="KW-1185">Reference proteome</keyword>
<dbReference type="PANTHER" id="PTHR43280:SF2">
    <property type="entry name" value="HTH-TYPE TRANSCRIPTIONAL REGULATOR EXSA"/>
    <property type="match status" value="1"/>
</dbReference>
<reference evidence="5 6" key="1">
    <citation type="submission" date="2016-03" db="EMBL/GenBank/DDBJ databases">
        <title>Draft genome sequence of Paenibacillus glacialis DSM 22343.</title>
        <authorList>
            <person name="Shin S.-K."/>
            <person name="Yi H."/>
        </authorList>
    </citation>
    <scope>NUCLEOTIDE SEQUENCE [LARGE SCALE GENOMIC DNA]</scope>
    <source>
        <strain evidence="5 6">DSM 22343</strain>
    </source>
</reference>
<dbReference type="PRINTS" id="PR00032">
    <property type="entry name" value="HTHARAC"/>
</dbReference>
<comment type="caution">
    <text evidence="5">The sequence shown here is derived from an EMBL/GenBank/DDBJ whole genome shotgun (WGS) entry which is preliminary data.</text>
</comment>
<dbReference type="PANTHER" id="PTHR43280">
    <property type="entry name" value="ARAC-FAMILY TRANSCRIPTIONAL REGULATOR"/>
    <property type="match status" value="1"/>
</dbReference>
<dbReference type="InterPro" id="IPR018062">
    <property type="entry name" value="HTH_AraC-typ_CS"/>
</dbReference>
<dbReference type="InterPro" id="IPR018060">
    <property type="entry name" value="HTH_AraC"/>
</dbReference>
<dbReference type="Gene3D" id="1.10.10.60">
    <property type="entry name" value="Homeodomain-like"/>
    <property type="match status" value="1"/>
</dbReference>
<evidence type="ECO:0000256" key="3">
    <source>
        <dbReference type="ARBA" id="ARBA00023163"/>
    </source>
</evidence>
<gene>
    <name evidence="5" type="ORF">PGLA_25935</name>
</gene>
<dbReference type="Proteomes" id="UP000076967">
    <property type="component" value="Unassembled WGS sequence"/>
</dbReference>
<evidence type="ECO:0000313" key="5">
    <source>
        <dbReference type="EMBL" id="OAB32925.1"/>
    </source>
</evidence>
<protein>
    <submittedName>
        <fullName evidence="5">Transcriptional regulator</fullName>
    </submittedName>
</protein>
<dbReference type="SMART" id="SM00342">
    <property type="entry name" value="HTH_ARAC"/>
    <property type="match status" value="1"/>
</dbReference>
<dbReference type="InterPro" id="IPR009057">
    <property type="entry name" value="Homeodomain-like_sf"/>
</dbReference>
<name>A0A168BZX1_9BACL</name>
<dbReference type="InterPro" id="IPR020449">
    <property type="entry name" value="Tscrpt_reg_AraC-type_HTH"/>
</dbReference>
<dbReference type="PROSITE" id="PS01124">
    <property type="entry name" value="HTH_ARAC_FAMILY_2"/>
    <property type="match status" value="1"/>
</dbReference>
<dbReference type="InterPro" id="IPR037923">
    <property type="entry name" value="HTH-like"/>
</dbReference>
<dbReference type="AlphaFoldDB" id="A0A168BZX1"/>